<accession>A0A9W7GI71</accession>
<dbReference type="AlphaFoldDB" id="A0A9W7GI71"/>
<dbReference type="PROSITE" id="PS50800">
    <property type="entry name" value="SAP"/>
    <property type="match status" value="1"/>
</dbReference>
<dbReference type="Proteomes" id="UP001165065">
    <property type="component" value="Unassembled WGS sequence"/>
</dbReference>
<evidence type="ECO:0000313" key="3">
    <source>
        <dbReference type="Proteomes" id="UP001165065"/>
    </source>
</evidence>
<name>A0A9W7GI71_9STRA</name>
<dbReference type="Pfam" id="PF02037">
    <property type="entry name" value="SAP"/>
    <property type="match status" value="1"/>
</dbReference>
<dbReference type="InterPro" id="IPR036361">
    <property type="entry name" value="SAP_dom_sf"/>
</dbReference>
<sequence length="135" mass="15673">MDALLSSLLLYIAQMCIDNNWHRSAELGSFHYFTQAELRDFNERFPMEPYATEEELKGKTVEKLRDMLERHDLKKSGKKAELIERLTTEMPKLEGGYVFLDKDGGTEGMIRLYSDGCNPKWSFWMKDGVLKVDLA</sequence>
<gene>
    <name evidence="2" type="ORF">TrCOL_g1800</name>
</gene>
<dbReference type="InterPro" id="IPR003034">
    <property type="entry name" value="SAP_dom"/>
</dbReference>
<feature type="domain" description="SAP" evidence="1">
    <location>
        <begin position="56"/>
        <end position="90"/>
    </location>
</feature>
<comment type="caution">
    <text evidence="2">The sequence shown here is derived from an EMBL/GenBank/DDBJ whole genome shotgun (WGS) entry which is preliminary data.</text>
</comment>
<dbReference type="OrthoDB" id="445357at2759"/>
<protein>
    <recommendedName>
        <fullName evidence="1">SAP domain-containing protein</fullName>
    </recommendedName>
</protein>
<proteinExistence type="predicted"/>
<keyword evidence="3" id="KW-1185">Reference proteome</keyword>
<dbReference type="SUPFAM" id="SSF68906">
    <property type="entry name" value="SAP domain"/>
    <property type="match status" value="1"/>
</dbReference>
<evidence type="ECO:0000259" key="1">
    <source>
        <dbReference type="PROSITE" id="PS50800"/>
    </source>
</evidence>
<evidence type="ECO:0000313" key="2">
    <source>
        <dbReference type="EMBL" id="GMI44462.1"/>
    </source>
</evidence>
<dbReference type="EMBL" id="BRYA01000217">
    <property type="protein sequence ID" value="GMI44462.1"/>
    <property type="molecule type" value="Genomic_DNA"/>
</dbReference>
<reference evidence="3" key="1">
    <citation type="journal article" date="2023" name="Commun. Biol.">
        <title>Genome analysis of Parmales, the sister group of diatoms, reveals the evolutionary specialization of diatoms from phago-mixotrophs to photoautotrophs.</title>
        <authorList>
            <person name="Ban H."/>
            <person name="Sato S."/>
            <person name="Yoshikawa S."/>
            <person name="Yamada K."/>
            <person name="Nakamura Y."/>
            <person name="Ichinomiya M."/>
            <person name="Sato N."/>
            <person name="Blanc-Mathieu R."/>
            <person name="Endo H."/>
            <person name="Kuwata A."/>
            <person name="Ogata H."/>
        </authorList>
    </citation>
    <scope>NUCLEOTIDE SEQUENCE [LARGE SCALE GENOMIC DNA]</scope>
</reference>
<organism evidence="2 3">
    <name type="scientific">Triparma columacea</name>
    <dbReference type="NCBI Taxonomy" id="722753"/>
    <lineage>
        <taxon>Eukaryota</taxon>
        <taxon>Sar</taxon>
        <taxon>Stramenopiles</taxon>
        <taxon>Ochrophyta</taxon>
        <taxon>Bolidophyceae</taxon>
        <taxon>Parmales</taxon>
        <taxon>Triparmaceae</taxon>
        <taxon>Triparma</taxon>
    </lineage>
</organism>
<dbReference type="Gene3D" id="1.10.720.30">
    <property type="entry name" value="SAP domain"/>
    <property type="match status" value="1"/>
</dbReference>